<proteinExistence type="predicted"/>
<dbReference type="NCBIfam" id="TIGR02731">
    <property type="entry name" value="phytoene_desat"/>
    <property type="match status" value="1"/>
</dbReference>
<organism evidence="1 2">
    <name type="scientific">Durusdinium trenchii</name>
    <dbReference type="NCBI Taxonomy" id="1381693"/>
    <lineage>
        <taxon>Eukaryota</taxon>
        <taxon>Sar</taxon>
        <taxon>Alveolata</taxon>
        <taxon>Dinophyceae</taxon>
        <taxon>Suessiales</taxon>
        <taxon>Symbiodiniaceae</taxon>
        <taxon>Durusdinium</taxon>
    </lineage>
</organism>
<dbReference type="InterPro" id="IPR014102">
    <property type="entry name" value="Phytoene_desaturase"/>
</dbReference>
<dbReference type="InterPro" id="IPR001613">
    <property type="entry name" value="Flavin_amine_oxidase"/>
</dbReference>
<dbReference type="Proteomes" id="UP001642484">
    <property type="component" value="Unassembled WGS sequence"/>
</dbReference>
<dbReference type="Pfam" id="PF01593">
    <property type="entry name" value="Amino_oxidase"/>
    <property type="match status" value="1"/>
</dbReference>
<name>A0ABP0HLP7_9DINO</name>
<evidence type="ECO:0000313" key="2">
    <source>
        <dbReference type="Proteomes" id="UP001642484"/>
    </source>
</evidence>
<dbReference type="Gene3D" id="3.50.50.60">
    <property type="entry name" value="FAD/NAD(P)-binding domain"/>
    <property type="match status" value="1"/>
</dbReference>
<dbReference type="PRINTS" id="PR00757">
    <property type="entry name" value="AMINEOXDASEF"/>
</dbReference>
<dbReference type="InterPro" id="IPR050464">
    <property type="entry name" value="Zeta_carotene_desat/Oxidored"/>
</dbReference>
<dbReference type="PANTHER" id="PTHR42923">
    <property type="entry name" value="PROTOPORPHYRINOGEN OXIDASE"/>
    <property type="match status" value="1"/>
</dbReference>
<evidence type="ECO:0000313" key="1">
    <source>
        <dbReference type="EMBL" id="CAK8990079.1"/>
    </source>
</evidence>
<accession>A0ABP0HLP7</accession>
<keyword evidence="2" id="KW-1185">Reference proteome</keyword>
<dbReference type="PANTHER" id="PTHR42923:SF45">
    <property type="entry name" value="15-CIS-PHYTOENE DESATURASE, CHLOROPLASTIC_CHROMOPLASTIC"/>
    <property type="match status" value="1"/>
</dbReference>
<dbReference type="SUPFAM" id="SSF51905">
    <property type="entry name" value="FAD/NAD(P)-binding domain"/>
    <property type="match status" value="1"/>
</dbReference>
<protein>
    <submittedName>
        <fullName evidence="1">Uncharacterized protein</fullName>
    </submittedName>
</protein>
<comment type="caution">
    <text evidence="1">The sequence shown here is derived from an EMBL/GenBank/DDBJ whole genome shotgun (WGS) entry which is preliminary data.</text>
</comment>
<sequence>MSLAFVQPLHGAAPLPLLRAQQTPPKAPPADGMKSSSLIVGGAACAVAAGRTRRTKVLATESRTRTVNPATNEPEDPKDFPKPSCINETDNYKESEALTQKLMALKGKGESKTVAIIGGGLSGLACAKYLVDAGHKPIVLEARDCLGGKVSAWKDKDGDWVETGLHIFFGAYPNMMNLFSELDIEDRLQWKRHQMIFAMQELPGEFTTFDFLEGIPAPFNFGLSILLNQKMLTLPEKLQTAPALLPMLVEGQKFIDLQDELSVLNFMEKYGMPDRINTEVFIAMAKALDFIDPEKLSMTVVLTAMNRFLNETDGLQMAFIDGNQTVRLCEPLKEYIESRGGQVLCEKPLARIETNEDGSVKCFKLRNGQEVVADEYVSSVPCDIMKRILPRAWSTDPFFRQIDELEGIPVINIHLWFDRKLLNVNHLCFSRSPLLSVYADMSTCCKEYEDQDKSMLELVFAPCSPIAGGGVNWMGKSDEEIVAATMKELERLFPTEIGEHLPDGGAKLLKHAVVKVPRSVYAAIPGRNKFRPSQETPIKNFTLAGDWTSQKFLGSMEGAILGGKLAAEVVACKAAGEPTKGLKEVDPSILAKKDTFVAKDPMGVKGKTPIAFGGGEVLGSGFERKLRDQEAVLLEA</sequence>
<dbReference type="EMBL" id="CAXAMN010000670">
    <property type="protein sequence ID" value="CAK8990079.1"/>
    <property type="molecule type" value="Genomic_DNA"/>
</dbReference>
<dbReference type="InterPro" id="IPR002937">
    <property type="entry name" value="Amino_oxidase"/>
</dbReference>
<gene>
    <name evidence="1" type="ORF">CCMP2556_LOCUS1910</name>
</gene>
<reference evidence="1 2" key="1">
    <citation type="submission" date="2024-02" db="EMBL/GenBank/DDBJ databases">
        <authorList>
            <person name="Chen Y."/>
            <person name="Shah S."/>
            <person name="Dougan E. K."/>
            <person name="Thang M."/>
            <person name="Chan C."/>
        </authorList>
    </citation>
    <scope>NUCLEOTIDE SEQUENCE [LARGE SCALE GENOMIC DNA]</scope>
</reference>
<dbReference type="InterPro" id="IPR036188">
    <property type="entry name" value="FAD/NAD-bd_sf"/>
</dbReference>